<dbReference type="SMART" id="SM00195">
    <property type="entry name" value="DSPc"/>
    <property type="match status" value="1"/>
</dbReference>
<dbReference type="InterPro" id="IPR052449">
    <property type="entry name" value="STYX-Interacting_Phosphatase"/>
</dbReference>
<accession>A0A1D2JB37</accession>
<dbReference type="EMBL" id="LZYO01000219">
    <property type="protein sequence ID" value="ODH25694.1"/>
    <property type="molecule type" value="Genomic_DNA"/>
</dbReference>
<protein>
    <recommendedName>
        <fullName evidence="2">Tyrosine-protein phosphatase domain-containing protein</fullName>
    </recommendedName>
</protein>
<evidence type="ECO:0000313" key="4">
    <source>
        <dbReference type="Proteomes" id="UP000242814"/>
    </source>
</evidence>
<dbReference type="GO" id="GO:0005737">
    <property type="term" value="C:cytoplasm"/>
    <property type="evidence" value="ECO:0007669"/>
    <property type="project" value="TreeGrafter"/>
</dbReference>
<dbReference type="InterPro" id="IPR020422">
    <property type="entry name" value="TYR_PHOSPHATASE_DUAL_dom"/>
</dbReference>
<dbReference type="GO" id="GO:0062026">
    <property type="term" value="P:negative regulation of SCF-dependent proteasomal ubiquitin-dependent catabolic process"/>
    <property type="evidence" value="ECO:0007669"/>
    <property type="project" value="TreeGrafter"/>
</dbReference>
<proteinExistence type="predicted"/>
<dbReference type="GO" id="GO:0005654">
    <property type="term" value="C:nucleoplasm"/>
    <property type="evidence" value="ECO:0007669"/>
    <property type="project" value="TreeGrafter"/>
</dbReference>
<dbReference type="AlphaFoldDB" id="A0A1D2JB37"/>
<sequence>MQVPRKEHCQSDTSAGRQNVFHINVAWSWREIVLVIEIRSGLSEALDYTLLQEIEAPNSHDFPNGYFACADFFKSLGPASFHSGYGFMEWHYNKRREAQMILPFLYVGPTSAARIIEFVKGEGITYLLGIREPMPYHERIVCADKCAAQLGIKSDYIVLEDDEDFAQSIPDIIRSINDHLCCCPVHIQPASNAQAPISDRPLKKVLIFCETGNERSAAIAIASLMAIMNYDLVKAFINVQGRRCCCNLTDPLKGRLHTFESVLTAKRDLAKAQSDVGSVNGNPGASSLRKRAIDAIHEGDSAVDVPDVDPLEMDQQRFALRNSQQPFSDRLDD</sequence>
<comment type="caution">
    <text evidence="3">The sequence shown here is derived from an EMBL/GenBank/DDBJ whole genome shotgun (WGS) entry which is preliminary data.</text>
</comment>
<dbReference type="PANTHER" id="PTHR46588">
    <property type="entry name" value="SERINE/THREONINE/TYROSINE-INTERACTING PROTEIN"/>
    <property type="match status" value="1"/>
</dbReference>
<dbReference type="VEuPathDB" id="FungiDB:PADG_02160"/>
<dbReference type="GO" id="GO:1990444">
    <property type="term" value="F:F-box domain binding"/>
    <property type="evidence" value="ECO:0007669"/>
    <property type="project" value="TreeGrafter"/>
</dbReference>
<dbReference type="SUPFAM" id="SSF52799">
    <property type="entry name" value="(Phosphotyrosine protein) phosphatases II"/>
    <property type="match status" value="1"/>
</dbReference>
<dbReference type="CDD" id="cd14498">
    <property type="entry name" value="DSP"/>
    <property type="match status" value="1"/>
</dbReference>
<dbReference type="InterPro" id="IPR029021">
    <property type="entry name" value="Prot-tyrosine_phosphatase-like"/>
</dbReference>
<gene>
    <name evidence="3" type="ORF">ACO22_05152</name>
</gene>
<dbReference type="Gene3D" id="3.90.190.10">
    <property type="entry name" value="Protein tyrosine phosphatase superfamily"/>
    <property type="match status" value="1"/>
</dbReference>
<evidence type="ECO:0000259" key="2">
    <source>
        <dbReference type="SMART" id="SM00195"/>
    </source>
</evidence>
<dbReference type="PANTHER" id="PTHR46588:SF1">
    <property type="entry name" value="SERINE_THREONINE_TYROSINE-INTERACTING PROTEIN"/>
    <property type="match status" value="1"/>
</dbReference>
<dbReference type="GO" id="GO:0070372">
    <property type="term" value="P:regulation of ERK1 and ERK2 cascade"/>
    <property type="evidence" value="ECO:0007669"/>
    <property type="project" value="TreeGrafter"/>
</dbReference>
<feature type="region of interest" description="Disordered" evidence="1">
    <location>
        <begin position="314"/>
        <end position="333"/>
    </location>
</feature>
<dbReference type="VEuPathDB" id="FungiDB:PABG_06784"/>
<evidence type="ECO:0000313" key="3">
    <source>
        <dbReference type="EMBL" id="ODH25694.1"/>
    </source>
</evidence>
<name>A0A1D2JB37_PARBR</name>
<dbReference type="Proteomes" id="UP000242814">
    <property type="component" value="Unassembled WGS sequence"/>
</dbReference>
<evidence type="ECO:0000256" key="1">
    <source>
        <dbReference type="SAM" id="MobiDB-lite"/>
    </source>
</evidence>
<feature type="domain" description="Tyrosine-protein phosphatase" evidence="2">
    <location>
        <begin position="97"/>
        <end position="262"/>
    </location>
</feature>
<reference evidence="3 4" key="1">
    <citation type="submission" date="2016-06" db="EMBL/GenBank/DDBJ databases">
        <authorList>
            <person name="Kjaerup R.B."/>
            <person name="Dalgaard T.S."/>
            <person name="Juul-Madsen H.R."/>
        </authorList>
    </citation>
    <scope>NUCLEOTIDE SEQUENCE [LARGE SCALE GENOMIC DNA]</scope>
    <source>
        <strain evidence="3 4">Pb300</strain>
    </source>
</reference>
<organism evidence="3 4">
    <name type="scientific">Paracoccidioides brasiliensis</name>
    <dbReference type="NCBI Taxonomy" id="121759"/>
    <lineage>
        <taxon>Eukaryota</taxon>
        <taxon>Fungi</taxon>
        <taxon>Dikarya</taxon>
        <taxon>Ascomycota</taxon>
        <taxon>Pezizomycotina</taxon>
        <taxon>Eurotiomycetes</taxon>
        <taxon>Eurotiomycetidae</taxon>
        <taxon>Onygenales</taxon>
        <taxon>Ajellomycetaceae</taxon>
        <taxon>Paracoccidioides</taxon>
    </lineage>
</organism>